<evidence type="ECO:0000256" key="1">
    <source>
        <dbReference type="SAM" id="MobiDB-lite"/>
    </source>
</evidence>
<dbReference type="PANTHER" id="PTHR23024">
    <property type="entry name" value="ARYLACETAMIDE DEACETYLASE"/>
    <property type="match status" value="1"/>
</dbReference>
<comment type="caution">
    <text evidence="3">The sequence shown here is derived from an EMBL/GenBank/DDBJ whole genome shotgun (WGS) entry which is preliminary data.</text>
</comment>
<name>A0A9P4ND46_9PLEO</name>
<proteinExistence type="predicted"/>
<dbReference type="InterPro" id="IPR050466">
    <property type="entry name" value="Carboxylest/Gibb_receptor"/>
</dbReference>
<keyword evidence="4" id="KW-1185">Reference proteome</keyword>
<protein>
    <submittedName>
        <fullName evidence="3">Alpha/beta-hydrolase</fullName>
    </submittedName>
</protein>
<gene>
    <name evidence="3" type="ORF">CC78DRAFT_9683</name>
</gene>
<dbReference type="AlphaFoldDB" id="A0A9P4ND46"/>
<dbReference type="OrthoDB" id="408631at2759"/>
<dbReference type="GO" id="GO:0016787">
    <property type="term" value="F:hydrolase activity"/>
    <property type="evidence" value="ECO:0007669"/>
    <property type="project" value="InterPro"/>
</dbReference>
<feature type="compositionally biased region" description="Polar residues" evidence="1">
    <location>
        <begin position="229"/>
        <end position="239"/>
    </location>
</feature>
<evidence type="ECO:0000313" key="3">
    <source>
        <dbReference type="EMBL" id="KAF2271037.1"/>
    </source>
</evidence>
<dbReference type="InterPro" id="IPR013094">
    <property type="entry name" value="AB_hydrolase_3"/>
</dbReference>
<dbReference type="EMBL" id="ML986578">
    <property type="protein sequence ID" value="KAF2271037.1"/>
    <property type="molecule type" value="Genomic_DNA"/>
</dbReference>
<reference evidence="4" key="1">
    <citation type="journal article" date="2020" name="Stud. Mycol.">
        <title>101 Dothideomycetes genomes: A test case for predicting lifestyles and emergence of pathogens.</title>
        <authorList>
            <person name="Haridas S."/>
            <person name="Albert R."/>
            <person name="Binder M."/>
            <person name="Bloem J."/>
            <person name="LaButti K."/>
            <person name="Salamov A."/>
            <person name="Andreopoulos B."/>
            <person name="Baker S."/>
            <person name="Barry K."/>
            <person name="Bills G."/>
            <person name="Bluhm B."/>
            <person name="Cannon C."/>
            <person name="Castanera R."/>
            <person name="Culley D."/>
            <person name="Daum C."/>
            <person name="Ezra D."/>
            <person name="Gonzalez J."/>
            <person name="Henrissat B."/>
            <person name="Kuo A."/>
            <person name="Liang C."/>
            <person name="Lipzen A."/>
            <person name="Lutzoni F."/>
            <person name="Magnuson J."/>
            <person name="Mondo S."/>
            <person name="Nolan M."/>
            <person name="Ohm R."/>
            <person name="Pangilinan J."/>
            <person name="Park H.-J."/>
            <person name="Ramirez L."/>
            <person name="Alfaro M."/>
            <person name="Sun H."/>
            <person name="Tritt A."/>
            <person name="Yoshinaga Y."/>
            <person name="Zwiers L.-H."/>
            <person name="Turgeon B."/>
            <person name="Goodwin S."/>
            <person name="Spatafora J."/>
            <person name="Crous P."/>
            <person name="Grigoriev I."/>
        </authorList>
    </citation>
    <scope>NUCLEOTIDE SEQUENCE [LARGE SCALE GENOMIC DNA]</scope>
    <source>
        <strain evidence="4">CBS 304.66</strain>
    </source>
</reference>
<dbReference type="SUPFAM" id="SSF53474">
    <property type="entry name" value="alpha/beta-Hydrolases"/>
    <property type="match status" value="1"/>
</dbReference>
<dbReference type="Pfam" id="PF07859">
    <property type="entry name" value="Abhydrolase_3"/>
    <property type="match status" value="1"/>
</dbReference>
<sequence length="495" mass="54730">MLRSYLHSFSYFFKLPFHIQWRTFLIQLPRYVPLSILHITSPKGPHPFVIALPSRKNHAIPIYVFVPPAPVTISDSDNETLGEGEEWKVPVLLDFHGGGFIMGSPLEQAPYCAMMSRELGAVVISVSYRIGPFHQFPSAVHDAEDVLSAILDTDGISKAGKVLRTEIQRYYTLVRNSNRKRRQTPNPSPDSRSIITLDPTRLSISGFSAGGNIALNMAISVPPCASLLPSSPRGTSRSMSRPVALSPSETLSPLLPPVRAPTILDDPEQSWPSLLPPPQAQPRMIPLLLFYPSLDARVLPHERPRKALPNALKGDDKRAQKPPRPGLFSIMGPTYLPKRLRAHPRASPGLAGPDNVQKNAAIFLVLPEKDSLAVQSDVWVDMMNSSGWNGPVRFGDGRQGDGHDGGPTLTDGHENGGLEIWHAPGCRHGWTQFPESVLGKHEKRERDLVFARALEFVKEAWSKSLPVIEGLGNRNQELRPLIIPDGVHDLDEHSW</sequence>
<feature type="domain" description="Alpha/beta hydrolase fold-3" evidence="2">
    <location>
        <begin position="93"/>
        <end position="220"/>
    </location>
</feature>
<dbReference type="PANTHER" id="PTHR23024:SF24">
    <property type="entry name" value="ALPHA_BETA HYDROLASE FOLD-3 DOMAIN-CONTAINING PROTEIN"/>
    <property type="match status" value="1"/>
</dbReference>
<dbReference type="Proteomes" id="UP000800093">
    <property type="component" value="Unassembled WGS sequence"/>
</dbReference>
<feature type="region of interest" description="Disordered" evidence="1">
    <location>
        <begin position="176"/>
        <end position="195"/>
    </location>
</feature>
<feature type="region of interest" description="Disordered" evidence="1">
    <location>
        <begin position="229"/>
        <end position="256"/>
    </location>
</feature>
<accession>A0A9P4ND46</accession>
<dbReference type="Gene3D" id="3.40.50.1820">
    <property type="entry name" value="alpha/beta hydrolase"/>
    <property type="match status" value="1"/>
</dbReference>
<evidence type="ECO:0000259" key="2">
    <source>
        <dbReference type="Pfam" id="PF07859"/>
    </source>
</evidence>
<organism evidence="3 4">
    <name type="scientific">Lojkania enalia</name>
    <dbReference type="NCBI Taxonomy" id="147567"/>
    <lineage>
        <taxon>Eukaryota</taxon>
        <taxon>Fungi</taxon>
        <taxon>Dikarya</taxon>
        <taxon>Ascomycota</taxon>
        <taxon>Pezizomycotina</taxon>
        <taxon>Dothideomycetes</taxon>
        <taxon>Pleosporomycetidae</taxon>
        <taxon>Pleosporales</taxon>
        <taxon>Pleosporales incertae sedis</taxon>
        <taxon>Lojkania</taxon>
    </lineage>
</organism>
<evidence type="ECO:0000313" key="4">
    <source>
        <dbReference type="Proteomes" id="UP000800093"/>
    </source>
</evidence>
<feature type="region of interest" description="Disordered" evidence="1">
    <location>
        <begin position="305"/>
        <end position="330"/>
    </location>
</feature>
<dbReference type="InterPro" id="IPR029058">
    <property type="entry name" value="AB_hydrolase_fold"/>
</dbReference>